<evidence type="ECO:0000256" key="1">
    <source>
        <dbReference type="SAM" id="Phobius"/>
    </source>
</evidence>
<feature type="non-terminal residue" evidence="2">
    <location>
        <position position="159"/>
    </location>
</feature>
<keyword evidence="1" id="KW-0472">Membrane</keyword>
<dbReference type="AlphaFoldDB" id="A0A087TSC5"/>
<dbReference type="OrthoDB" id="6470033at2759"/>
<keyword evidence="1" id="KW-1133">Transmembrane helix</keyword>
<organism evidence="2 3">
    <name type="scientific">Stegodyphus mimosarum</name>
    <name type="common">African social velvet spider</name>
    <dbReference type="NCBI Taxonomy" id="407821"/>
    <lineage>
        <taxon>Eukaryota</taxon>
        <taxon>Metazoa</taxon>
        <taxon>Ecdysozoa</taxon>
        <taxon>Arthropoda</taxon>
        <taxon>Chelicerata</taxon>
        <taxon>Arachnida</taxon>
        <taxon>Araneae</taxon>
        <taxon>Araneomorphae</taxon>
        <taxon>Entelegynae</taxon>
        <taxon>Eresoidea</taxon>
        <taxon>Eresidae</taxon>
        <taxon>Stegodyphus</taxon>
    </lineage>
</organism>
<accession>A0A087TSC5</accession>
<feature type="transmembrane region" description="Helical" evidence="1">
    <location>
        <begin position="119"/>
        <end position="140"/>
    </location>
</feature>
<sequence length="159" mass="18395">MTSSLPTLEDLQKKARLSRAIYPNQYLTLDMRLHQTPCGPPYLNNAQSGVLMTSTVTQEQDVQWTSGLLRECTMVFRCSRFKSGRLPNYRPIHRQMSSSRSPTTRFPTCWRSWNSFHKACFFTTFICMTAVIFSIIVSVFTPTKMPISHLDADNQLWFN</sequence>
<proteinExistence type="predicted"/>
<gene>
    <name evidence="2" type="ORF">X975_20298</name>
</gene>
<reference evidence="2 3" key="1">
    <citation type="submission" date="2013-11" db="EMBL/GenBank/DDBJ databases">
        <title>Genome sequencing of Stegodyphus mimosarum.</title>
        <authorList>
            <person name="Bechsgaard J."/>
        </authorList>
    </citation>
    <scope>NUCLEOTIDE SEQUENCE [LARGE SCALE GENOMIC DNA]</scope>
</reference>
<dbReference type="Proteomes" id="UP000054359">
    <property type="component" value="Unassembled WGS sequence"/>
</dbReference>
<evidence type="ECO:0000313" key="2">
    <source>
        <dbReference type="EMBL" id="KFM68014.1"/>
    </source>
</evidence>
<name>A0A087TSC5_STEMI</name>
<keyword evidence="3" id="KW-1185">Reference proteome</keyword>
<keyword evidence="1" id="KW-0812">Transmembrane</keyword>
<dbReference type="EMBL" id="KK116528">
    <property type="protein sequence ID" value="KFM68014.1"/>
    <property type="molecule type" value="Genomic_DNA"/>
</dbReference>
<protein>
    <submittedName>
        <fullName evidence="2">Uncharacterized protein</fullName>
    </submittedName>
</protein>
<evidence type="ECO:0000313" key="3">
    <source>
        <dbReference type="Proteomes" id="UP000054359"/>
    </source>
</evidence>